<dbReference type="PANTHER" id="PTHR30537:SF72">
    <property type="entry name" value="LYSR FAMILY TRANSCRIPTIONAL REGULATOR"/>
    <property type="match status" value="1"/>
</dbReference>
<dbReference type="Pfam" id="PF03466">
    <property type="entry name" value="LysR_substrate"/>
    <property type="match status" value="1"/>
</dbReference>
<evidence type="ECO:0000259" key="6">
    <source>
        <dbReference type="PROSITE" id="PS50931"/>
    </source>
</evidence>
<dbReference type="InterPro" id="IPR058163">
    <property type="entry name" value="LysR-type_TF_proteobact-type"/>
</dbReference>
<organism evidence="7 8">
    <name type="scientific">Ewingella americana (strain ATCC 33852 / DSM 4580 / CCUG 14506 / JCM 5911 / LMG 7869 / NCTC 12157 / CDC 1468-78)</name>
    <dbReference type="NCBI Taxonomy" id="910964"/>
    <lineage>
        <taxon>Bacteria</taxon>
        <taxon>Pseudomonadati</taxon>
        <taxon>Pseudomonadota</taxon>
        <taxon>Gammaproteobacteria</taxon>
        <taxon>Enterobacterales</taxon>
        <taxon>Yersiniaceae</taxon>
        <taxon>Ewingella</taxon>
    </lineage>
</organism>
<evidence type="ECO:0000256" key="1">
    <source>
        <dbReference type="ARBA" id="ARBA00009437"/>
    </source>
</evidence>
<dbReference type="InterPro" id="IPR036390">
    <property type="entry name" value="WH_DNA-bd_sf"/>
</dbReference>
<gene>
    <name evidence="7" type="ORF">GEAM_3272</name>
</gene>
<dbReference type="GO" id="GO:0006351">
    <property type="term" value="P:DNA-templated transcription"/>
    <property type="evidence" value="ECO:0007669"/>
    <property type="project" value="TreeGrafter"/>
</dbReference>
<dbReference type="Gene3D" id="1.10.10.10">
    <property type="entry name" value="Winged helix-like DNA-binding domain superfamily/Winged helix DNA-binding domain"/>
    <property type="match status" value="1"/>
</dbReference>
<dbReference type="CDD" id="cd08422">
    <property type="entry name" value="PBP2_CrgA_like"/>
    <property type="match status" value="1"/>
</dbReference>
<dbReference type="PANTHER" id="PTHR30537">
    <property type="entry name" value="HTH-TYPE TRANSCRIPTIONAL REGULATOR"/>
    <property type="match status" value="1"/>
</dbReference>
<name>A0A085G6W8_EWIA3</name>
<dbReference type="GeneID" id="78381362"/>
<dbReference type="PROSITE" id="PS50931">
    <property type="entry name" value="HTH_LYSR"/>
    <property type="match status" value="1"/>
</dbReference>
<sequence>MINHLECFVESADTGSFSAAGRRLALTSAAVGKNVTTLEAQLGVRLFQRSTRKLTLTEAGERFLLEVRGGLASIQRAMNSLDSSGQHPSGSLKVSVGTHFGIHYLLPLLDEFLGRYPLIRPDWEFDNRKIDLIGERFDAAIGGGFELPQGIVARELAPAHTVLAASPAYLARKPAFVEPEDLAFGEGIRIRSPQTGRVRNFILRDSQDRQAAISLPERMTFNEPEACCEAAVMGLGIVVASLPNLLPYLESGRLVRVLPNWYAENGSLSLYFPTHKMLPAKTRVFVDFVIEKFREQQLSRRFDARIMFVN</sequence>
<keyword evidence="3" id="KW-0805">Transcription regulation</keyword>
<dbReference type="Pfam" id="PF00126">
    <property type="entry name" value="HTH_1"/>
    <property type="match status" value="1"/>
</dbReference>
<comment type="caution">
    <text evidence="7">The sequence shown here is derived from an EMBL/GenBank/DDBJ whole genome shotgun (WGS) entry which is preliminary data.</text>
</comment>
<evidence type="ECO:0000256" key="3">
    <source>
        <dbReference type="ARBA" id="ARBA00023015"/>
    </source>
</evidence>
<dbReference type="InterPro" id="IPR036388">
    <property type="entry name" value="WH-like_DNA-bd_sf"/>
</dbReference>
<feature type="domain" description="HTH lysR-type" evidence="6">
    <location>
        <begin position="1"/>
        <end position="57"/>
    </location>
</feature>
<dbReference type="OrthoDB" id="9786526at2"/>
<dbReference type="GO" id="GO:0003700">
    <property type="term" value="F:DNA-binding transcription factor activity"/>
    <property type="evidence" value="ECO:0007669"/>
    <property type="project" value="InterPro"/>
</dbReference>
<dbReference type="InterPro" id="IPR005119">
    <property type="entry name" value="LysR_subst-bd"/>
</dbReference>
<dbReference type="FunFam" id="1.10.10.10:FF:000001">
    <property type="entry name" value="LysR family transcriptional regulator"/>
    <property type="match status" value="1"/>
</dbReference>
<dbReference type="EMBL" id="JMPJ01000065">
    <property type="protein sequence ID" value="KFC79463.1"/>
    <property type="molecule type" value="Genomic_DNA"/>
</dbReference>
<dbReference type="eggNOG" id="COG0583">
    <property type="taxonomic scope" value="Bacteria"/>
</dbReference>
<dbReference type="STRING" id="910964.GEAM_3272"/>
<keyword evidence="5" id="KW-0804">Transcription</keyword>
<keyword evidence="8" id="KW-1185">Reference proteome</keyword>
<dbReference type="InterPro" id="IPR000847">
    <property type="entry name" value="LysR_HTH_N"/>
</dbReference>
<reference evidence="7 8" key="1">
    <citation type="submission" date="2014-05" db="EMBL/GenBank/DDBJ databases">
        <title>ATOL: Assembling a taxonomically balanced genome-scale reconstruction of the evolutionary history of the Enterobacteriaceae.</title>
        <authorList>
            <person name="Plunkett G.III."/>
            <person name="Neeno-Eckwall E.C."/>
            <person name="Glasner J.D."/>
            <person name="Perna N.T."/>
        </authorList>
    </citation>
    <scope>NUCLEOTIDE SEQUENCE [LARGE SCALE GENOMIC DNA]</scope>
    <source>
        <strain evidence="7 8">ATCC 33852</strain>
    </source>
</reference>
<accession>A0A085G6W8</accession>
<proteinExistence type="inferred from homology"/>
<evidence type="ECO:0000256" key="4">
    <source>
        <dbReference type="ARBA" id="ARBA00023125"/>
    </source>
</evidence>
<dbReference type="RefSeq" id="WP_034793434.1">
    <property type="nucleotide sequence ID" value="NZ_JMPJ01000065.1"/>
</dbReference>
<evidence type="ECO:0000256" key="5">
    <source>
        <dbReference type="ARBA" id="ARBA00023163"/>
    </source>
</evidence>
<evidence type="ECO:0000256" key="2">
    <source>
        <dbReference type="ARBA" id="ARBA00022491"/>
    </source>
</evidence>
<keyword evidence="4" id="KW-0238">DNA-binding</keyword>
<dbReference type="Gene3D" id="3.40.190.290">
    <property type="match status" value="1"/>
</dbReference>
<protein>
    <submittedName>
        <fullName evidence="7">LysR family transcriptional regulator</fullName>
    </submittedName>
</protein>
<dbReference type="AlphaFoldDB" id="A0A085G6W8"/>
<comment type="similarity">
    <text evidence="1">Belongs to the LysR transcriptional regulatory family.</text>
</comment>
<dbReference type="SUPFAM" id="SSF53850">
    <property type="entry name" value="Periplasmic binding protein-like II"/>
    <property type="match status" value="1"/>
</dbReference>
<evidence type="ECO:0000313" key="7">
    <source>
        <dbReference type="EMBL" id="KFC79463.1"/>
    </source>
</evidence>
<dbReference type="GO" id="GO:0043565">
    <property type="term" value="F:sequence-specific DNA binding"/>
    <property type="evidence" value="ECO:0007669"/>
    <property type="project" value="TreeGrafter"/>
</dbReference>
<dbReference type="SUPFAM" id="SSF46785">
    <property type="entry name" value="Winged helix' DNA-binding domain"/>
    <property type="match status" value="1"/>
</dbReference>
<evidence type="ECO:0000313" key="8">
    <source>
        <dbReference type="Proteomes" id="UP000028640"/>
    </source>
</evidence>
<dbReference type="Proteomes" id="UP000028640">
    <property type="component" value="Unassembled WGS sequence"/>
</dbReference>
<keyword evidence="2" id="KW-0678">Repressor</keyword>